<protein>
    <recommendedName>
        <fullName evidence="3">AsmA-like C-terminal domain-containing protein</fullName>
    </recommendedName>
</protein>
<dbReference type="Proteomes" id="UP000319143">
    <property type="component" value="Unassembled WGS sequence"/>
</dbReference>
<gene>
    <name evidence="1" type="ORF">Poly41_18390</name>
</gene>
<reference evidence="1 2" key="1">
    <citation type="submission" date="2019-02" db="EMBL/GenBank/DDBJ databases">
        <title>Deep-cultivation of Planctomycetes and their phenomic and genomic characterization uncovers novel biology.</title>
        <authorList>
            <person name="Wiegand S."/>
            <person name="Jogler M."/>
            <person name="Boedeker C."/>
            <person name="Pinto D."/>
            <person name="Vollmers J."/>
            <person name="Rivas-Marin E."/>
            <person name="Kohn T."/>
            <person name="Peeters S.H."/>
            <person name="Heuer A."/>
            <person name="Rast P."/>
            <person name="Oberbeckmann S."/>
            <person name="Bunk B."/>
            <person name="Jeske O."/>
            <person name="Meyerdierks A."/>
            <person name="Storesund J.E."/>
            <person name="Kallscheuer N."/>
            <person name="Luecker S."/>
            <person name="Lage O.M."/>
            <person name="Pohl T."/>
            <person name="Merkel B.J."/>
            <person name="Hornburger P."/>
            <person name="Mueller R.-W."/>
            <person name="Bruemmer F."/>
            <person name="Labrenz M."/>
            <person name="Spormann A.M."/>
            <person name="Op Den Camp H."/>
            <person name="Overmann J."/>
            <person name="Amann R."/>
            <person name="Jetten M.S.M."/>
            <person name="Mascher T."/>
            <person name="Medema M.H."/>
            <person name="Devos D.P."/>
            <person name="Kaster A.-K."/>
            <person name="Ovreas L."/>
            <person name="Rohde M."/>
            <person name="Galperin M.Y."/>
            <person name="Jogler C."/>
        </authorList>
    </citation>
    <scope>NUCLEOTIDE SEQUENCE [LARGE SCALE GENOMIC DNA]</scope>
    <source>
        <strain evidence="1 2">Poly41</strain>
    </source>
</reference>
<comment type="caution">
    <text evidence="1">The sequence shown here is derived from an EMBL/GenBank/DDBJ whole genome shotgun (WGS) entry which is preliminary data.</text>
</comment>
<keyword evidence="2" id="KW-1185">Reference proteome</keyword>
<proteinExistence type="predicted"/>
<accession>A0A5C6DXP1</accession>
<evidence type="ECO:0008006" key="3">
    <source>
        <dbReference type="Google" id="ProtNLM"/>
    </source>
</evidence>
<dbReference type="EMBL" id="SJPV01000002">
    <property type="protein sequence ID" value="TWU41004.1"/>
    <property type="molecule type" value="Genomic_DNA"/>
</dbReference>
<organism evidence="1 2">
    <name type="scientific">Novipirellula artificiosorum</name>
    <dbReference type="NCBI Taxonomy" id="2528016"/>
    <lineage>
        <taxon>Bacteria</taxon>
        <taxon>Pseudomonadati</taxon>
        <taxon>Planctomycetota</taxon>
        <taxon>Planctomycetia</taxon>
        <taxon>Pirellulales</taxon>
        <taxon>Pirellulaceae</taxon>
        <taxon>Novipirellula</taxon>
    </lineage>
</organism>
<name>A0A5C6DXP1_9BACT</name>
<evidence type="ECO:0000313" key="2">
    <source>
        <dbReference type="Proteomes" id="UP000319143"/>
    </source>
</evidence>
<dbReference type="AlphaFoldDB" id="A0A5C6DXP1"/>
<evidence type="ECO:0000313" key="1">
    <source>
        <dbReference type="EMBL" id="TWU41004.1"/>
    </source>
</evidence>
<sequence>MIDGSLRLHARRARSINDFAGRFEATLSKAKAPQIPVLSDLTQLSSVAFSGAEGDGTIQGRIGGGLIHIDPFLLSASNTQVLVTGTTTIGGRLDMEVTATTGQEGPADQLLSLMDSPLMLAVPAPVALIAKANDALRDRVIHVDVGGTASSPVIRLNPGKHLDKKRFSFFWNRPTCLV</sequence>